<dbReference type="InterPro" id="IPR001138">
    <property type="entry name" value="Zn2Cys6_DnaBD"/>
</dbReference>
<feature type="region of interest" description="Disordered" evidence="6">
    <location>
        <begin position="598"/>
        <end position="624"/>
    </location>
</feature>
<dbReference type="AlphaFoldDB" id="A0A0U5GB14"/>
<sequence length="624" mass="70113">MEPRKTRAGAKACVSCRRRKVRCQIDSGMTKCRACHRRSSACIPSNVQSLSEQQSAPFPQLECEPAPFGPFLDVSVFDGLPTPDRPPSPQLAQETQYDASLPPLINHFDSLFRAPETDADPFTSLLCFSLPGSLISRPDSSPFSIFSPEGKQWLRRAVGNGEFNSDILSPSIFGSDSIFGKSTSPSPLPQQFIHLPHKDIARSLLRTYFETCNSFCPTFEEHEFMLCFELEYPVGPDSSAKWACLNATLALACLLDQQFHSKAWLFWKNATLSWESFMTRAPSLSSAQALLTMTLYLLGTFHCNPSSSMIPMAVRILSGISPPEDRMSQQFQFVRLVAQGLDLDHAIQAGVPPTELGVVAHTVTPFSPELIGDLNMPFDCYPAFCQLLQLKEDVYRELYSISAQDKADYEVIATVGQLDEQLERWRDDIPEDYRPAHSKSKDAIRHGFCDTVLHLHLSYHNSVLVIHRRSMSYGKPLIDSGSPLTTRTHSAWSLNSRALMSTQLCAEAARATLRLVKYIPKHNPLTRGMMFNYVVFALKLLVTLTVRDPRSPRARADILLMRNLEDVVSSIPAGHDERSIQNLVDYCSHYRDVAERAIDRGLSRKRPREHDKHSREKPAAQYGF</sequence>
<feature type="compositionally biased region" description="Basic and acidic residues" evidence="6">
    <location>
        <begin position="598"/>
        <end position="618"/>
    </location>
</feature>
<dbReference type="GO" id="GO:0008270">
    <property type="term" value="F:zinc ion binding"/>
    <property type="evidence" value="ECO:0007669"/>
    <property type="project" value="InterPro"/>
</dbReference>
<dbReference type="PANTHER" id="PTHR46910">
    <property type="entry name" value="TRANSCRIPTION FACTOR PDR1"/>
    <property type="match status" value="1"/>
</dbReference>
<dbReference type="CDD" id="cd00067">
    <property type="entry name" value="GAL4"/>
    <property type="match status" value="1"/>
</dbReference>
<evidence type="ECO:0000256" key="5">
    <source>
        <dbReference type="ARBA" id="ARBA00023242"/>
    </source>
</evidence>
<proteinExistence type="predicted"/>
<dbReference type="EMBL" id="CDMC01000014">
    <property type="protein sequence ID" value="CEL09345.1"/>
    <property type="molecule type" value="Genomic_DNA"/>
</dbReference>
<keyword evidence="9" id="KW-1185">Reference proteome</keyword>
<dbReference type="PROSITE" id="PS00463">
    <property type="entry name" value="ZN2_CY6_FUNGAL_1"/>
    <property type="match status" value="1"/>
</dbReference>
<evidence type="ECO:0000259" key="7">
    <source>
        <dbReference type="PROSITE" id="PS50048"/>
    </source>
</evidence>
<name>A0A0U5GB14_ASPCI</name>
<reference evidence="9" key="1">
    <citation type="journal article" date="2016" name="Genome Announc.">
        <title>Draft genome sequences of fungus Aspergillus calidoustus.</title>
        <authorList>
            <person name="Horn F."/>
            <person name="Linde J."/>
            <person name="Mattern D.J."/>
            <person name="Walther G."/>
            <person name="Guthke R."/>
            <person name="Scherlach K."/>
            <person name="Martin K."/>
            <person name="Brakhage A.A."/>
            <person name="Petzke L."/>
            <person name="Valiante V."/>
        </authorList>
    </citation>
    <scope>NUCLEOTIDE SEQUENCE [LARGE SCALE GENOMIC DNA]</scope>
    <source>
        <strain evidence="9">SF006504</strain>
    </source>
</reference>
<dbReference type="OrthoDB" id="4487712at2759"/>
<dbReference type="GO" id="GO:0003677">
    <property type="term" value="F:DNA binding"/>
    <property type="evidence" value="ECO:0007669"/>
    <property type="project" value="UniProtKB-KW"/>
</dbReference>
<keyword evidence="3" id="KW-0238">DNA-binding</keyword>
<dbReference type="GO" id="GO:0000981">
    <property type="term" value="F:DNA-binding transcription factor activity, RNA polymerase II-specific"/>
    <property type="evidence" value="ECO:0007669"/>
    <property type="project" value="InterPro"/>
</dbReference>
<keyword evidence="5" id="KW-0539">Nucleus</keyword>
<dbReference type="InterPro" id="IPR036864">
    <property type="entry name" value="Zn2-C6_fun-type_DNA-bd_sf"/>
</dbReference>
<dbReference type="CDD" id="cd12148">
    <property type="entry name" value="fungal_TF_MHR"/>
    <property type="match status" value="1"/>
</dbReference>
<dbReference type="Gene3D" id="4.10.240.10">
    <property type="entry name" value="Zn(2)-C6 fungal-type DNA-binding domain"/>
    <property type="match status" value="1"/>
</dbReference>
<evidence type="ECO:0000313" key="9">
    <source>
        <dbReference type="Proteomes" id="UP000054771"/>
    </source>
</evidence>
<dbReference type="Proteomes" id="UP000054771">
    <property type="component" value="Unassembled WGS sequence"/>
</dbReference>
<dbReference type="PROSITE" id="PS50048">
    <property type="entry name" value="ZN2_CY6_FUNGAL_2"/>
    <property type="match status" value="1"/>
</dbReference>
<dbReference type="PANTHER" id="PTHR46910:SF37">
    <property type="entry name" value="ZN(II)2CYS6 TRANSCRIPTION FACTOR (EUROFUNG)"/>
    <property type="match status" value="1"/>
</dbReference>
<feature type="domain" description="Zn(2)-C6 fungal-type" evidence="7">
    <location>
        <begin position="12"/>
        <end position="42"/>
    </location>
</feature>
<keyword evidence="4" id="KW-0804">Transcription</keyword>
<gene>
    <name evidence="8" type="ORF">ASPCAL12482</name>
</gene>
<evidence type="ECO:0000256" key="2">
    <source>
        <dbReference type="ARBA" id="ARBA00023015"/>
    </source>
</evidence>
<organism evidence="8 9">
    <name type="scientific">Aspergillus calidoustus</name>
    <dbReference type="NCBI Taxonomy" id="454130"/>
    <lineage>
        <taxon>Eukaryota</taxon>
        <taxon>Fungi</taxon>
        <taxon>Dikarya</taxon>
        <taxon>Ascomycota</taxon>
        <taxon>Pezizomycotina</taxon>
        <taxon>Eurotiomycetes</taxon>
        <taxon>Eurotiomycetidae</taxon>
        <taxon>Eurotiales</taxon>
        <taxon>Aspergillaceae</taxon>
        <taxon>Aspergillus</taxon>
        <taxon>Aspergillus subgen. Nidulantes</taxon>
    </lineage>
</organism>
<dbReference type="STRING" id="454130.A0A0U5GB14"/>
<dbReference type="InterPro" id="IPR050987">
    <property type="entry name" value="AtrR-like"/>
</dbReference>
<evidence type="ECO:0000256" key="3">
    <source>
        <dbReference type="ARBA" id="ARBA00023125"/>
    </source>
</evidence>
<dbReference type="OMA" id="CETRIMS"/>
<comment type="subcellular location">
    <subcellularLocation>
        <location evidence="1">Nucleus</location>
    </subcellularLocation>
</comment>
<evidence type="ECO:0000313" key="8">
    <source>
        <dbReference type="EMBL" id="CEL09345.1"/>
    </source>
</evidence>
<dbReference type="GO" id="GO:0005634">
    <property type="term" value="C:nucleus"/>
    <property type="evidence" value="ECO:0007669"/>
    <property type="project" value="UniProtKB-SubCell"/>
</dbReference>
<protein>
    <recommendedName>
        <fullName evidence="7">Zn(2)-C6 fungal-type domain-containing protein</fullName>
    </recommendedName>
</protein>
<keyword evidence="2" id="KW-0805">Transcription regulation</keyword>
<dbReference type="SUPFAM" id="SSF57701">
    <property type="entry name" value="Zn2/Cys6 DNA-binding domain"/>
    <property type="match status" value="1"/>
</dbReference>
<evidence type="ECO:0000256" key="1">
    <source>
        <dbReference type="ARBA" id="ARBA00004123"/>
    </source>
</evidence>
<evidence type="ECO:0000256" key="6">
    <source>
        <dbReference type="SAM" id="MobiDB-lite"/>
    </source>
</evidence>
<evidence type="ECO:0000256" key="4">
    <source>
        <dbReference type="ARBA" id="ARBA00023163"/>
    </source>
</evidence>
<accession>A0A0U5GB14</accession>